<comment type="caution">
    <text evidence="11">The sequence shown here is derived from an EMBL/GenBank/DDBJ whole genome shotgun (WGS) entry which is preliminary data.</text>
</comment>
<evidence type="ECO:0000259" key="10">
    <source>
        <dbReference type="PROSITE" id="PS50893"/>
    </source>
</evidence>
<evidence type="ECO:0000256" key="9">
    <source>
        <dbReference type="SAM" id="Phobius"/>
    </source>
</evidence>
<evidence type="ECO:0000256" key="6">
    <source>
        <dbReference type="ARBA" id="ARBA00022840"/>
    </source>
</evidence>
<evidence type="ECO:0000256" key="3">
    <source>
        <dbReference type="ARBA" id="ARBA00022448"/>
    </source>
</evidence>
<dbReference type="GO" id="GO:0016887">
    <property type="term" value="F:ATP hydrolysis activity"/>
    <property type="evidence" value="ECO:0007669"/>
    <property type="project" value="InterPro"/>
</dbReference>
<dbReference type="GO" id="GO:0140359">
    <property type="term" value="F:ABC-type transporter activity"/>
    <property type="evidence" value="ECO:0007669"/>
    <property type="project" value="InterPro"/>
</dbReference>
<feature type="domain" description="ABC transporter" evidence="10">
    <location>
        <begin position="42"/>
        <end position="277"/>
    </location>
</feature>
<dbReference type="InterPro" id="IPR013525">
    <property type="entry name" value="ABC2_TM"/>
</dbReference>
<dbReference type="Proteomes" id="UP000436088">
    <property type="component" value="Unassembled WGS sequence"/>
</dbReference>
<dbReference type="PANTHER" id="PTHR48042:SF11">
    <property type="entry name" value="ABC TRANSPORTER G FAMILY MEMBER 11"/>
    <property type="match status" value="1"/>
</dbReference>
<dbReference type="PANTHER" id="PTHR48042">
    <property type="entry name" value="ABC TRANSPORTER G FAMILY MEMBER 11"/>
    <property type="match status" value="1"/>
</dbReference>
<evidence type="ECO:0000313" key="12">
    <source>
        <dbReference type="Proteomes" id="UP000436088"/>
    </source>
</evidence>
<dbReference type="AlphaFoldDB" id="A0A6A2YQB7"/>
<keyword evidence="7 9" id="KW-1133">Transmembrane helix</keyword>
<evidence type="ECO:0000256" key="5">
    <source>
        <dbReference type="ARBA" id="ARBA00022741"/>
    </source>
</evidence>
<dbReference type="PROSITE" id="PS50893">
    <property type="entry name" value="ABC_TRANSPORTER_2"/>
    <property type="match status" value="1"/>
</dbReference>
<dbReference type="GO" id="GO:0016020">
    <property type="term" value="C:membrane"/>
    <property type="evidence" value="ECO:0007669"/>
    <property type="project" value="UniProtKB-SubCell"/>
</dbReference>
<evidence type="ECO:0000256" key="2">
    <source>
        <dbReference type="ARBA" id="ARBA00005814"/>
    </source>
</evidence>
<keyword evidence="3" id="KW-0813">Transport</keyword>
<feature type="transmembrane region" description="Helical" evidence="9">
    <location>
        <begin position="539"/>
        <end position="560"/>
    </location>
</feature>
<gene>
    <name evidence="11" type="ORF">F3Y22_tig00111330pilonHSYRG01265</name>
</gene>
<dbReference type="SMART" id="SM00382">
    <property type="entry name" value="AAA"/>
    <property type="match status" value="1"/>
</dbReference>
<dbReference type="GO" id="GO:0005524">
    <property type="term" value="F:ATP binding"/>
    <property type="evidence" value="ECO:0007669"/>
    <property type="project" value="UniProtKB-KW"/>
</dbReference>
<evidence type="ECO:0000256" key="1">
    <source>
        <dbReference type="ARBA" id="ARBA00004141"/>
    </source>
</evidence>
<dbReference type="CDD" id="cd06222">
    <property type="entry name" value="RNase_H_like"/>
    <property type="match status" value="1"/>
</dbReference>
<sequence length="754" mass="83782">MEIQANKPAGNGTVAGGLSPLSETLWREKTNAEFVGDVSARLTWKDLTAGNGNTQKVLEGLIGYAEPGTLTALMGPSGCGKSTLLDALSGSLAANAFLSGTILLNGRKTKLSFGTAAYVTQDDNLIGTLTVRETISYSARLRLPDALVGETGACRNGGEKRRVSIALEILMRPRLLFLDEPTSGLDSASAFFVTQTLRGLSRDGRTVIASVHQPSSEFFAQAGFPCPALRNPSDHFLRCINSDFDKVKATLKGSMKLRFEASDDPLEKITAAEAIRALISFYRTSQQCYAAKEKLDEISQFKGTVLDSGGSQASFLMQSYTLTKRSFVNMSRDFGYYWLRLLIYVVVTICIGTIYFNVGTSYNAILARGSCASFVFGFVTFMSDRWVPFLCRGHEGKIRTQLTGHEGNTLSAMPFLIMITFISGTICYFMVHLHPGFQHYLFFVLCLYASVTVVESLMMVIASIVPNFLMGIIIGAGIQGIFMLVSGFFRLPNDIPKPGQYQNDLRGLLFDNQSPDLPKIPGEYILENVFQINVGRSKWIDLSVIFSMIVIYRIVFFLMIKISEDVTPWIRGLVARRRMQQKNATLNMTVAPDRLLQSPSLRTYIGNRVKEQLKGLNTIDYDWKQLFGIIIWRLWKNINCFIFRGKVWSSTTTIHSAKAWAHVIRSTCRSYSGSMHRRKATYCWRVPETNSFTLNTDGAMDPATKAVACGGVIRNNNRDRITRFCRNIGHCLVLQEEPWGVLDGLELALSLGVN</sequence>
<dbReference type="InterPro" id="IPR052215">
    <property type="entry name" value="Plant_ABCG"/>
</dbReference>
<evidence type="ECO:0000256" key="8">
    <source>
        <dbReference type="ARBA" id="ARBA00023136"/>
    </source>
</evidence>
<dbReference type="Pfam" id="PF00005">
    <property type="entry name" value="ABC_tran"/>
    <property type="match status" value="1"/>
</dbReference>
<evidence type="ECO:0000256" key="7">
    <source>
        <dbReference type="ARBA" id="ARBA00022989"/>
    </source>
</evidence>
<protein>
    <submittedName>
        <fullName evidence="11">ABC transporter G family member 11</fullName>
    </submittedName>
</protein>
<dbReference type="SUPFAM" id="SSF52540">
    <property type="entry name" value="P-loop containing nucleoside triphosphate hydrolases"/>
    <property type="match status" value="1"/>
</dbReference>
<dbReference type="InterPro" id="IPR003439">
    <property type="entry name" value="ABC_transporter-like_ATP-bd"/>
</dbReference>
<keyword evidence="12" id="KW-1185">Reference proteome</keyword>
<feature type="transmembrane region" description="Helical" evidence="9">
    <location>
        <begin position="440"/>
        <end position="462"/>
    </location>
</feature>
<feature type="transmembrane region" description="Helical" evidence="9">
    <location>
        <begin position="365"/>
        <end position="383"/>
    </location>
</feature>
<keyword evidence="6" id="KW-0067">ATP-binding</keyword>
<comment type="subcellular location">
    <subcellularLocation>
        <location evidence="1">Membrane</location>
        <topology evidence="1">Multi-pass membrane protein</topology>
    </subcellularLocation>
</comment>
<evidence type="ECO:0000256" key="4">
    <source>
        <dbReference type="ARBA" id="ARBA00022692"/>
    </source>
</evidence>
<keyword evidence="4 9" id="KW-0812">Transmembrane</keyword>
<keyword evidence="8 9" id="KW-0472">Membrane</keyword>
<feature type="transmembrane region" description="Helical" evidence="9">
    <location>
        <begin position="468"/>
        <end position="489"/>
    </location>
</feature>
<dbReference type="InterPro" id="IPR027417">
    <property type="entry name" value="P-loop_NTPase"/>
</dbReference>
<feature type="transmembrane region" description="Helical" evidence="9">
    <location>
        <begin position="337"/>
        <end position="358"/>
    </location>
</feature>
<feature type="transmembrane region" description="Helical" evidence="9">
    <location>
        <begin position="412"/>
        <end position="433"/>
    </location>
</feature>
<dbReference type="Gene3D" id="3.40.50.300">
    <property type="entry name" value="P-loop containing nucleotide triphosphate hydrolases"/>
    <property type="match status" value="1"/>
</dbReference>
<comment type="similarity">
    <text evidence="2">Belongs to the ABC transporter superfamily. ABCG family. Eye pigment precursor importer (TC 3.A.1.204) subfamily.</text>
</comment>
<dbReference type="Pfam" id="PF01061">
    <property type="entry name" value="ABC2_membrane"/>
    <property type="match status" value="2"/>
</dbReference>
<accession>A0A6A2YQB7</accession>
<dbReference type="InterPro" id="IPR003593">
    <property type="entry name" value="AAA+_ATPase"/>
</dbReference>
<dbReference type="EMBL" id="VEPZ02001308">
    <property type="protein sequence ID" value="KAE8681523.1"/>
    <property type="molecule type" value="Genomic_DNA"/>
</dbReference>
<reference evidence="11" key="1">
    <citation type="submission" date="2019-09" db="EMBL/GenBank/DDBJ databases">
        <title>Draft genome information of white flower Hibiscus syriacus.</title>
        <authorList>
            <person name="Kim Y.-M."/>
        </authorList>
    </citation>
    <scope>NUCLEOTIDE SEQUENCE [LARGE SCALE GENOMIC DNA]</scope>
    <source>
        <strain evidence="11">YM2019G1</strain>
    </source>
</reference>
<proteinExistence type="inferred from homology"/>
<keyword evidence="5" id="KW-0547">Nucleotide-binding</keyword>
<dbReference type="InterPro" id="IPR044730">
    <property type="entry name" value="RNase_H-like_dom_plant"/>
</dbReference>
<organism evidence="11 12">
    <name type="scientific">Hibiscus syriacus</name>
    <name type="common">Rose of Sharon</name>
    <dbReference type="NCBI Taxonomy" id="106335"/>
    <lineage>
        <taxon>Eukaryota</taxon>
        <taxon>Viridiplantae</taxon>
        <taxon>Streptophyta</taxon>
        <taxon>Embryophyta</taxon>
        <taxon>Tracheophyta</taxon>
        <taxon>Spermatophyta</taxon>
        <taxon>Magnoliopsida</taxon>
        <taxon>eudicotyledons</taxon>
        <taxon>Gunneridae</taxon>
        <taxon>Pentapetalae</taxon>
        <taxon>rosids</taxon>
        <taxon>malvids</taxon>
        <taxon>Malvales</taxon>
        <taxon>Malvaceae</taxon>
        <taxon>Malvoideae</taxon>
        <taxon>Hibiscus</taxon>
    </lineage>
</organism>
<name>A0A6A2YQB7_HIBSY</name>
<evidence type="ECO:0000313" key="11">
    <source>
        <dbReference type="EMBL" id="KAE8681523.1"/>
    </source>
</evidence>